<dbReference type="EMBL" id="LWDX02076058">
    <property type="protein sequence ID" value="OEL12724.1"/>
    <property type="molecule type" value="Genomic_DNA"/>
</dbReference>
<name>A0A1E5UIM4_9POAL</name>
<sequence>MDEEWRELGRTTVPDTLLRVAKGTVELLGTVDSAQRKLSAFIHVVLSLQRGDADAINWDDVREQPNAGTMLDDAHGELVRLRELHHMASQVFVLYGTRLQMPGLDVDSGPLWQTWQGHSGETFGHALRALQSLRSAASHVRASRDALLMARSLLRLSPDDWAAWVSAALNLWRRATWEATKAMVSARRMRDAVTVELEDVWRVLNR</sequence>
<keyword evidence="2" id="KW-1185">Reference proteome</keyword>
<dbReference type="AlphaFoldDB" id="A0A1E5UIM4"/>
<dbReference type="Proteomes" id="UP000095767">
    <property type="component" value="Unassembled WGS sequence"/>
</dbReference>
<evidence type="ECO:0000313" key="2">
    <source>
        <dbReference type="Proteomes" id="UP000095767"/>
    </source>
</evidence>
<protein>
    <submittedName>
        <fullName evidence="1">Uncharacterized protein</fullName>
    </submittedName>
</protein>
<gene>
    <name evidence="1" type="ORF">BAE44_0026259</name>
</gene>
<proteinExistence type="predicted"/>
<dbReference type="OrthoDB" id="661933at2759"/>
<accession>A0A1E5UIM4</accession>
<evidence type="ECO:0000313" key="1">
    <source>
        <dbReference type="EMBL" id="OEL12724.1"/>
    </source>
</evidence>
<comment type="caution">
    <text evidence="1">The sequence shown here is derived from an EMBL/GenBank/DDBJ whole genome shotgun (WGS) entry which is preliminary data.</text>
</comment>
<reference evidence="1 2" key="1">
    <citation type="submission" date="2016-09" db="EMBL/GenBank/DDBJ databases">
        <title>The draft genome of Dichanthelium oligosanthes: A C3 panicoid grass species.</title>
        <authorList>
            <person name="Studer A.J."/>
            <person name="Schnable J.C."/>
            <person name="Brutnell T.P."/>
        </authorList>
    </citation>
    <scope>NUCLEOTIDE SEQUENCE [LARGE SCALE GENOMIC DNA]</scope>
    <source>
        <strain evidence="2">cv. Kellogg 1175</strain>
        <tissue evidence="1">Leaf</tissue>
    </source>
</reference>
<organism evidence="1 2">
    <name type="scientific">Dichanthelium oligosanthes</name>
    <dbReference type="NCBI Taxonomy" id="888268"/>
    <lineage>
        <taxon>Eukaryota</taxon>
        <taxon>Viridiplantae</taxon>
        <taxon>Streptophyta</taxon>
        <taxon>Embryophyta</taxon>
        <taxon>Tracheophyta</taxon>
        <taxon>Spermatophyta</taxon>
        <taxon>Magnoliopsida</taxon>
        <taxon>Liliopsida</taxon>
        <taxon>Poales</taxon>
        <taxon>Poaceae</taxon>
        <taxon>PACMAD clade</taxon>
        <taxon>Panicoideae</taxon>
        <taxon>Panicodae</taxon>
        <taxon>Paniceae</taxon>
        <taxon>Dichantheliinae</taxon>
        <taxon>Dichanthelium</taxon>
    </lineage>
</organism>